<feature type="compositionally biased region" description="Low complexity" evidence="1">
    <location>
        <begin position="57"/>
        <end position="91"/>
    </location>
</feature>
<dbReference type="Pfam" id="PF00144">
    <property type="entry name" value="Beta-lactamase"/>
    <property type="match status" value="1"/>
</dbReference>
<evidence type="ECO:0000256" key="1">
    <source>
        <dbReference type="SAM" id="MobiDB-lite"/>
    </source>
</evidence>
<name>A0ABX7Y4Y1_9ACTN</name>
<dbReference type="SUPFAM" id="SSF56601">
    <property type="entry name" value="beta-lactamase/transpeptidase-like"/>
    <property type="match status" value="1"/>
</dbReference>
<dbReference type="PANTHER" id="PTHR46825">
    <property type="entry name" value="D-ALANYL-D-ALANINE-CARBOXYPEPTIDASE/ENDOPEPTIDASE AMPH"/>
    <property type="match status" value="1"/>
</dbReference>
<dbReference type="RefSeq" id="WP_212322705.1">
    <property type="nucleotide sequence ID" value="NZ_AP024463.1"/>
</dbReference>
<organism evidence="3 4">
    <name type="scientific">Arachnia rubra</name>
    <dbReference type="NCBI Taxonomy" id="1547448"/>
    <lineage>
        <taxon>Bacteria</taxon>
        <taxon>Bacillati</taxon>
        <taxon>Actinomycetota</taxon>
        <taxon>Actinomycetes</taxon>
        <taxon>Propionibacteriales</taxon>
        <taxon>Propionibacteriaceae</taxon>
        <taxon>Arachnia</taxon>
    </lineage>
</organism>
<accession>A0ABX7Y4Y1</accession>
<keyword evidence="4" id="KW-1185">Reference proteome</keyword>
<dbReference type="Gene3D" id="3.40.710.10">
    <property type="entry name" value="DD-peptidase/beta-lactamase superfamily"/>
    <property type="match status" value="1"/>
</dbReference>
<sequence length="450" mass="47158">MRNTTSKSTSSTAPATKHISRHKPRGSFLLRSLALPVAAVMGAGAFMLHSPNAAIAAPPEPTESASTSASASASPSASPSPSASETGASAESAEKARITATAQGLVDAGFPAALAAVTKADGSTVGVAVGKGNLETGEAPPLDGEVRIGSNTKTFVAVVILQLVQEGKITLDEPIETYLPGLLHGEGIDGSKITVRQLLQHTSGLPEYTDTVPGETDIFQIRDNYYSTRDLLDVALSHPALFEPGSQFKYTNTNYLVLSLLAEKVTHRPLAEQITQRIVEPLGLSHTYYPGPGEEDIRGTHPHGYHRNTPTEDWKDITRMDPSWGGGAGAMISTPSELNKFFQATFDGTLLSQDSIAEMKKTVDTGGTHGNGYGLGLINYPLSCGGTAWGHGGTIHGYQTYDAVGPDGAAVTIAVTALPQTFVADLHDTAASQEKNQLGLKAVDSLLCNR</sequence>
<proteinExistence type="predicted"/>
<evidence type="ECO:0000313" key="3">
    <source>
        <dbReference type="EMBL" id="QUC07798.1"/>
    </source>
</evidence>
<evidence type="ECO:0000313" key="4">
    <source>
        <dbReference type="Proteomes" id="UP000678513"/>
    </source>
</evidence>
<dbReference type="InterPro" id="IPR001466">
    <property type="entry name" value="Beta-lactam-related"/>
</dbReference>
<feature type="compositionally biased region" description="Low complexity" evidence="1">
    <location>
        <begin position="1"/>
        <end position="12"/>
    </location>
</feature>
<dbReference type="Proteomes" id="UP000678513">
    <property type="component" value="Chromosome"/>
</dbReference>
<dbReference type="EMBL" id="CP072384">
    <property type="protein sequence ID" value="QUC07798.1"/>
    <property type="molecule type" value="Genomic_DNA"/>
</dbReference>
<gene>
    <name evidence="3" type="ORF">J5A65_12875</name>
</gene>
<evidence type="ECO:0000259" key="2">
    <source>
        <dbReference type="Pfam" id="PF00144"/>
    </source>
</evidence>
<dbReference type="PANTHER" id="PTHR46825:SF7">
    <property type="entry name" value="D-ALANYL-D-ALANINE CARBOXYPEPTIDASE"/>
    <property type="match status" value="1"/>
</dbReference>
<dbReference type="InterPro" id="IPR012338">
    <property type="entry name" value="Beta-lactam/transpept-like"/>
</dbReference>
<feature type="region of interest" description="Disordered" evidence="1">
    <location>
        <begin position="1"/>
        <end position="23"/>
    </location>
</feature>
<protein>
    <submittedName>
        <fullName evidence="3">Beta-lactamase family protein</fullName>
    </submittedName>
</protein>
<dbReference type="InterPro" id="IPR050491">
    <property type="entry name" value="AmpC-like"/>
</dbReference>
<feature type="domain" description="Beta-lactamase-related" evidence="2">
    <location>
        <begin position="102"/>
        <end position="421"/>
    </location>
</feature>
<reference evidence="3 4" key="1">
    <citation type="submission" date="2021-03" db="EMBL/GenBank/DDBJ databases">
        <title>Human Oral Microbial Genomes.</title>
        <authorList>
            <person name="Johnston C.D."/>
            <person name="Chen T."/>
            <person name="Dewhirst F.E."/>
        </authorList>
    </citation>
    <scope>NUCLEOTIDE SEQUENCE [LARGE SCALE GENOMIC DNA]</scope>
    <source>
        <strain evidence="3 4">DSMZ 100122</strain>
    </source>
</reference>
<feature type="region of interest" description="Disordered" evidence="1">
    <location>
        <begin position="57"/>
        <end position="95"/>
    </location>
</feature>